<dbReference type="PANTHER" id="PTHR23501:SF199">
    <property type="entry name" value="MFS EFFLUX TRANSPORTER INPD-RELATED"/>
    <property type="match status" value="1"/>
</dbReference>
<feature type="transmembrane region" description="Helical" evidence="5">
    <location>
        <begin position="479"/>
        <end position="498"/>
    </location>
</feature>
<dbReference type="InterPro" id="IPR020846">
    <property type="entry name" value="MFS_dom"/>
</dbReference>
<feature type="transmembrane region" description="Helical" evidence="5">
    <location>
        <begin position="117"/>
        <end position="143"/>
    </location>
</feature>
<evidence type="ECO:0000256" key="4">
    <source>
        <dbReference type="ARBA" id="ARBA00023136"/>
    </source>
</evidence>
<dbReference type="EMBL" id="JAAMPI010001471">
    <property type="protein sequence ID" value="KAF4625072.1"/>
    <property type="molecule type" value="Genomic_DNA"/>
</dbReference>
<feature type="transmembrane region" description="Helical" evidence="5">
    <location>
        <begin position="385"/>
        <end position="405"/>
    </location>
</feature>
<feature type="transmembrane region" description="Helical" evidence="5">
    <location>
        <begin position="155"/>
        <end position="177"/>
    </location>
</feature>
<feature type="transmembrane region" description="Helical" evidence="5">
    <location>
        <begin position="317"/>
        <end position="336"/>
    </location>
</feature>
<gene>
    <name evidence="7" type="ORF">G7Y89_g13101</name>
</gene>
<evidence type="ECO:0000256" key="2">
    <source>
        <dbReference type="ARBA" id="ARBA00022692"/>
    </source>
</evidence>
<dbReference type="OrthoDB" id="10021397at2759"/>
<dbReference type="InterPro" id="IPR036259">
    <property type="entry name" value="MFS_trans_sf"/>
</dbReference>
<dbReference type="PRINTS" id="PR01036">
    <property type="entry name" value="TCRTETB"/>
</dbReference>
<dbReference type="SUPFAM" id="SSF103473">
    <property type="entry name" value="MFS general substrate transporter"/>
    <property type="match status" value="1"/>
</dbReference>
<dbReference type="CDD" id="cd17502">
    <property type="entry name" value="MFS_Azr1_MDR_like"/>
    <property type="match status" value="1"/>
</dbReference>
<keyword evidence="8" id="KW-1185">Reference proteome</keyword>
<accession>A0A8H4RBD0</accession>
<dbReference type="PANTHER" id="PTHR23501">
    <property type="entry name" value="MAJOR FACILITATOR SUPERFAMILY"/>
    <property type="match status" value="1"/>
</dbReference>
<evidence type="ECO:0000259" key="6">
    <source>
        <dbReference type="PROSITE" id="PS50850"/>
    </source>
</evidence>
<evidence type="ECO:0000256" key="3">
    <source>
        <dbReference type="ARBA" id="ARBA00022989"/>
    </source>
</evidence>
<keyword evidence="4 5" id="KW-0472">Membrane</keyword>
<feature type="transmembrane region" description="Helical" evidence="5">
    <location>
        <begin position="348"/>
        <end position="365"/>
    </location>
</feature>
<feature type="transmembrane region" description="Helical" evidence="5">
    <location>
        <begin position="275"/>
        <end position="297"/>
    </location>
</feature>
<dbReference type="Gene3D" id="1.20.1250.20">
    <property type="entry name" value="MFS general substrate transporter like domains"/>
    <property type="match status" value="1"/>
</dbReference>
<dbReference type="AlphaFoldDB" id="A0A8H4RBD0"/>
<name>A0A8H4RBD0_9HELO</name>
<dbReference type="FunFam" id="1.20.1720.10:FF:000012">
    <property type="entry name" value="MFS toxin efflux pump (AflT)"/>
    <property type="match status" value="1"/>
</dbReference>
<comment type="subcellular location">
    <subcellularLocation>
        <location evidence="1">Membrane</location>
        <topology evidence="1">Multi-pass membrane protein</topology>
    </subcellularLocation>
</comment>
<feature type="transmembrane region" description="Helical" evidence="5">
    <location>
        <begin position="448"/>
        <end position="467"/>
    </location>
</feature>
<feature type="transmembrane region" description="Helical" evidence="5">
    <location>
        <begin position="425"/>
        <end position="443"/>
    </location>
</feature>
<reference evidence="7 8" key="1">
    <citation type="submission" date="2020-03" db="EMBL/GenBank/DDBJ databases">
        <title>Draft Genome Sequence of Cudoniella acicularis.</title>
        <authorList>
            <person name="Buettner E."/>
            <person name="Kellner H."/>
        </authorList>
    </citation>
    <scope>NUCLEOTIDE SEQUENCE [LARGE SCALE GENOMIC DNA]</scope>
    <source>
        <strain evidence="7 8">DSM 108380</strain>
    </source>
</reference>
<dbReference type="Gene3D" id="1.20.1720.10">
    <property type="entry name" value="Multidrug resistance protein D"/>
    <property type="match status" value="1"/>
</dbReference>
<dbReference type="Pfam" id="PF07690">
    <property type="entry name" value="MFS_1"/>
    <property type="match status" value="1"/>
</dbReference>
<comment type="caution">
    <text evidence="7">The sequence shown here is derived from an EMBL/GenBank/DDBJ whole genome shotgun (WGS) entry which is preliminary data.</text>
</comment>
<evidence type="ECO:0000313" key="7">
    <source>
        <dbReference type="EMBL" id="KAF4625072.1"/>
    </source>
</evidence>
<evidence type="ECO:0000256" key="5">
    <source>
        <dbReference type="SAM" id="Phobius"/>
    </source>
</evidence>
<feature type="transmembrane region" description="Helical" evidence="5">
    <location>
        <begin position="184"/>
        <end position="204"/>
    </location>
</feature>
<sequence>MLYYGAKLSRVFSIRSIIAVAVLGVGNQNRPAAFNIRARRQEKKNMEAVPLEEKSTRLETSSIRSGAVLLHSVGSKTPILEKNGTSSSPSEILETAPSNFNEDDNAATDRYVHGWKLFIIITSLCFGTFLVALDVSIIGVAIPRITTDFHSLNDISWYASAYLLGITALQPSFGALYKLFNVKFVYLTSIVVFEVGSIICATSTGSPIFIIGRAISGVGAAGLFQGALGIVAYTVVMEKRPLHLGLLVGMFGISVCVGPVLGGTFTDHVSWRWCFWINVPIGFITLISILIFLKLSLPITDGKRQLPLSQKLKHMDFLGTLLFIGAICCLLLALQWGGETEPWNSSKIIGLFVGAALLLGVFAYTQWKRGEMAIIPLRVLRQRTILSGAGFLFFLGMASIVYAYYIPIYFQSIQGVDATESGIRFIALVVPQIVATIVVGGLISKFGYYVPFMITGTAISIIGYGLLTTLNVDTPTRIWAAYLAINGFGMGCGMNVPYTALQAVLSDDDIPTGNAICVFFWQLGG</sequence>
<feature type="transmembrane region" description="Helical" evidence="5">
    <location>
        <begin position="210"/>
        <end position="235"/>
    </location>
</feature>
<protein>
    <recommendedName>
        <fullName evidence="6">Major facilitator superfamily (MFS) profile domain-containing protein</fullName>
    </recommendedName>
</protein>
<keyword evidence="2 5" id="KW-0812">Transmembrane</keyword>
<evidence type="ECO:0000313" key="8">
    <source>
        <dbReference type="Proteomes" id="UP000566819"/>
    </source>
</evidence>
<keyword evidence="3 5" id="KW-1133">Transmembrane helix</keyword>
<dbReference type="GO" id="GO:0022857">
    <property type="term" value="F:transmembrane transporter activity"/>
    <property type="evidence" value="ECO:0007669"/>
    <property type="project" value="InterPro"/>
</dbReference>
<dbReference type="InterPro" id="IPR011701">
    <property type="entry name" value="MFS"/>
</dbReference>
<organism evidence="7 8">
    <name type="scientific">Cudoniella acicularis</name>
    <dbReference type="NCBI Taxonomy" id="354080"/>
    <lineage>
        <taxon>Eukaryota</taxon>
        <taxon>Fungi</taxon>
        <taxon>Dikarya</taxon>
        <taxon>Ascomycota</taxon>
        <taxon>Pezizomycotina</taxon>
        <taxon>Leotiomycetes</taxon>
        <taxon>Helotiales</taxon>
        <taxon>Tricladiaceae</taxon>
        <taxon>Cudoniella</taxon>
    </lineage>
</organism>
<dbReference type="Proteomes" id="UP000566819">
    <property type="component" value="Unassembled WGS sequence"/>
</dbReference>
<dbReference type="GO" id="GO:0005886">
    <property type="term" value="C:plasma membrane"/>
    <property type="evidence" value="ECO:0007669"/>
    <property type="project" value="TreeGrafter"/>
</dbReference>
<feature type="transmembrane region" description="Helical" evidence="5">
    <location>
        <begin position="242"/>
        <end position="263"/>
    </location>
</feature>
<proteinExistence type="predicted"/>
<dbReference type="PROSITE" id="PS50850">
    <property type="entry name" value="MFS"/>
    <property type="match status" value="1"/>
</dbReference>
<feature type="domain" description="Major facilitator superfamily (MFS) profile" evidence="6">
    <location>
        <begin position="120"/>
        <end position="525"/>
    </location>
</feature>
<evidence type="ECO:0000256" key="1">
    <source>
        <dbReference type="ARBA" id="ARBA00004141"/>
    </source>
</evidence>